<dbReference type="NCBIfam" id="NF009773">
    <property type="entry name" value="PRK13270.1"/>
    <property type="match status" value="1"/>
</dbReference>
<dbReference type="Gene3D" id="1.50.10.10">
    <property type="match status" value="1"/>
</dbReference>
<dbReference type="InterPro" id="IPR018232">
    <property type="entry name" value="Glyco_hydro_37_CS"/>
</dbReference>
<sequence length="566" mass="63093">MSGHAQREKEMPAHSPGERRVRAQRAPAPDVLSPADRYQELFVAVQQSRVFEDSKTFVDCAPVGEPSDILSAYRAQCEAADFDLAHFVRAHFRSLQPAPTDYESVPGQPIREHIARLWPVLTRHPDAHPPASSLLQLPHPYVVPGGRFGELYYWDSYFTMLGLAADGQDRLVGDMLENFAYLIDTYGHVPNGTRSYYLGRSQPPLFAFMVELAEAHGLARAVDHLPQLRQEHAWWMRDADGLAPGQASRRVVRLADGRLLNRFWDERDTPREESWLEDVTTARHAGREPQEVYRDLRAACESGWDFSTRWLQGAAPASAPAREDGGRRKAETAPSLASICTTDILPVDLNSFLYRLERDIAALAAQAGDAATADRFGRLAQARRDAIHALMWDEASGAYFDHDWKRAARRTCLTAACVVPLFAGLADDRRAAALADTVRRRLVAPGGLATTERASDQQWDRPNGWAPLQWMAVQGLRRHGHNELADTIAHRWLCTVAAIYEREGKLIEKYALRAVDNEATRGGLGGEYPLQDGFGWTNGVAAALLALHPSHSARDCRARLPTGQHR</sequence>
<comment type="caution">
    <text evidence="4">The sequence shown here is derived from an EMBL/GenBank/DDBJ whole genome shotgun (WGS) entry which is preliminary data.</text>
</comment>
<dbReference type="InterPro" id="IPR012341">
    <property type="entry name" value="6hp_glycosidase-like_sf"/>
</dbReference>
<dbReference type="SUPFAM" id="SSF48208">
    <property type="entry name" value="Six-hairpin glycosidases"/>
    <property type="match status" value="1"/>
</dbReference>
<dbReference type="PANTHER" id="PTHR23403">
    <property type="entry name" value="TREHALASE"/>
    <property type="match status" value="1"/>
</dbReference>
<gene>
    <name evidence="4" type="ORF">GCM10023165_40570</name>
</gene>
<name>A0ABP8I669_9BURK</name>
<dbReference type="RefSeq" id="WP_345540193.1">
    <property type="nucleotide sequence ID" value="NZ_BAABGJ010000076.1"/>
</dbReference>
<dbReference type="PRINTS" id="PR00744">
    <property type="entry name" value="GLHYDRLASE37"/>
</dbReference>
<keyword evidence="1" id="KW-0378">Hydrolase</keyword>
<organism evidence="4 5">
    <name type="scientific">Variovorax defluvii</name>
    <dbReference type="NCBI Taxonomy" id="913761"/>
    <lineage>
        <taxon>Bacteria</taxon>
        <taxon>Pseudomonadati</taxon>
        <taxon>Pseudomonadota</taxon>
        <taxon>Betaproteobacteria</taxon>
        <taxon>Burkholderiales</taxon>
        <taxon>Comamonadaceae</taxon>
        <taxon>Variovorax</taxon>
    </lineage>
</organism>
<reference evidence="5" key="1">
    <citation type="journal article" date="2019" name="Int. J. Syst. Evol. Microbiol.">
        <title>The Global Catalogue of Microorganisms (GCM) 10K type strain sequencing project: providing services to taxonomists for standard genome sequencing and annotation.</title>
        <authorList>
            <consortium name="The Broad Institute Genomics Platform"/>
            <consortium name="The Broad Institute Genome Sequencing Center for Infectious Disease"/>
            <person name="Wu L."/>
            <person name="Ma J."/>
        </authorList>
    </citation>
    <scope>NUCLEOTIDE SEQUENCE [LARGE SCALE GENOMIC DNA]</scope>
    <source>
        <strain evidence="5">JCM 17804</strain>
    </source>
</reference>
<evidence type="ECO:0000256" key="3">
    <source>
        <dbReference type="SAM" id="MobiDB-lite"/>
    </source>
</evidence>
<keyword evidence="5" id="KW-1185">Reference proteome</keyword>
<dbReference type="EMBL" id="BAABGJ010000076">
    <property type="protein sequence ID" value="GAA4351960.1"/>
    <property type="molecule type" value="Genomic_DNA"/>
</dbReference>
<evidence type="ECO:0000313" key="4">
    <source>
        <dbReference type="EMBL" id="GAA4351960.1"/>
    </source>
</evidence>
<feature type="compositionally biased region" description="Basic and acidic residues" evidence="3">
    <location>
        <begin position="1"/>
        <end position="21"/>
    </location>
</feature>
<dbReference type="InterPro" id="IPR008928">
    <property type="entry name" value="6-hairpin_glycosidase_sf"/>
</dbReference>
<dbReference type="PROSITE" id="PS00927">
    <property type="entry name" value="TREHALASE_1"/>
    <property type="match status" value="1"/>
</dbReference>
<feature type="region of interest" description="Disordered" evidence="3">
    <location>
        <begin position="1"/>
        <end position="30"/>
    </location>
</feature>
<dbReference type="PROSITE" id="PS00928">
    <property type="entry name" value="TREHALASE_2"/>
    <property type="match status" value="1"/>
</dbReference>
<dbReference type="NCBIfam" id="NF009774">
    <property type="entry name" value="PRK13271.1"/>
    <property type="match status" value="1"/>
</dbReference>
<evidence type="ECO:0000313" key="5">
    <source>
        <dbReference type="Proteomes" id="UP001500975"/>
    </source>
</evidence>
<evidence type="ECO:0000256" key="2">
    <source>
        <dbReference type="ARBA" id="ARBA00023295"/>
    </source>
</evidence>
<evidence type="ECO:0000256" key="1">
    <source>
        <dbReference type="ARBA" id="ARBA00022801"/>
    </source>
</evidence>
<dbReference type="InterPro" id="IPR001661">
    <property type="entry name" value="Glyco_hydro_37"/>
</dbReference>
<keyword evidence="2" id="KW-0326">Glycosidase</keyword>
<proteinExistence type="predicted"/>
<dbReference type="PANTHER" id="PTHR23403:SF8">
    <property type="entry name" value="CYTOPLASMIC TREHALASE"/>
    <property type="match status" value="1"/>
</dbReference>
<protein>
    <submittedName>
        <fullName evidence="4">Alpha,alpha-trehalase</fullName>
    </submittedName>
</protein>
<dbReference type="Pfam" id="PF01204">
    <property type="entry name" value="Trehalase"/>
    <property type="match status" value="1"/>
</dbReference>
<accession>A0ABP8I669</accession>
<dbReference type="Proteomes" id="UP001500975">
    <property type="component" value="Unassembled WGS sequence"/>
</dbReference>